<dbReference type="InterPro" id="IPR038637">
    <property type="entry name" value="NPCBM_sf"/>
</dbReference>
<feature type="domain" description="Glycosyl hydrolase family 98 putative carbohydrate-binding module" evidence="4">
    <location>
        <begin position="89"/>
        <end position="235"/>
    </location>
</feature>
<evidence type="ECO:0000259" key="4">
    <source>
        <dbReference type="SMART" id="SM00776"/>
    </source>
</evidence>
<dbReference type="InterPro" id="IPR011041">
    <property type="entry name" value="Quinoprot_gluc/sorb_DH_b-prop"/>
</dbReference>
<gene>
    <name evidence="5" type="ORF">HNQ09_001525</name>
</gene>
<dbReference type="EMBL" id="JACHFN010000004">
    <property type="protein sequence ID" value="MBB5234087.1"/>
    <property type="molecule type" value="Genomic_DNA"/>
</dbReference>
<dbReference type="InterPro" id="IPR008979">
    <property type="entry name" value="Galactose-bd-like_sf"/>
</dbReference>
<dbReference type="Pfam" id="PF02368">
    <property type="entry name" value="Big_2"/>
    <property type="match status" value="1"/>
</dbReference>
<dbReference type="Proteomes" id="UP000525389">
    <property type="component" value="Unassembled WGS sequence"/>
</dbReference>
<sequence>MRQRWFGRHAVGRSLLAVALGAGLVGCGGSVPGAPGAGAGKAPGAPLGGLYPYEPGVDYSWTDTPAAGDPYPQGRGFPWRGLALGTLAEPADSFLTDQNWVSAVNGYGPVEIDRSNNTKAERDGLTLTIGGKTYARGLGVHANADVRYNLAGACSAFSAEIGVDDEVGNLGSVVFEVWNGASTLLYRSPVLRGSDVAVPITVNVSGVQELRLVVRDGGDGINFDHADWASAQVRCTAAAPSGDKFLSDLAPVSPVNGYGPYERDRSNGEKNLGDGRPLTIEGVSYPRGLGVHALSQLTYPLDGNCSAFTASVGVDDEVGARGSVVFQVLVDGKAAYDSGILRGTDAARAVNVDVSGARELRLIVGDAGDGVAYDHGNWANAKLSCSVIVPQVTAVAVNPASAVITVGATRQFVADVQGKGAYNSGVTWTSSNPAVATVDASGLVTAVAPGTVSVRATSTFDPSQSGSAAVSVNAVSTLPPQGLRVDFQPAGAPTEPGYVADTGAAYSDARGWGWIREDSVGGSGVPLDISPNARDRALAGIDPRLNTFLHMQFPASVANATAVRTPAAWEYALPSGVYNVTVAVGDASNTFDSSHQINIEGKLAVSAFTPTSPRKFSTVTLPVNVTDGRLTIDARGGSNTKIDYVTIQRGDRPSARNTSPQDHQTIVPTTNSITVDVNLPASAIDLATLRSPGLRLVNVATGLEVAGTANTSGGGDVIVFKPTAPLQANSQYVFEINEGVQDTSGTPFLPYRLKFVTGMSTAGGSTVAFEQVALGNVPARPYTSVEIGPDGRLYAATLLGEILRFGILPDGTLEAPQVITSVQAANGGPRTIIGMKFDPSSTADAPVLWISNNHFWNGQSNSPDWSGKISRLTGANLENVQDVVIDLPRSIRDHATNSITFNPADPGALYVLQGSNTAMGAPDTAWGNRPERLLTGALLRVDLNKITSPPLSVKTSEGGLYNPYAPGAPVTIYASGLRNAYDMVWHTNGQLYVPTNGSAAGGNTPDTPATLPESCQNRIDGPYTGPAVPGLSGVGVQNDFLFRVMRGKYYGHPNPLRCEWVMNGGNPTAGRDRGEVAAYPVGTLPDRNWGGFSYDFGEHASPNGVIEEYTTAQTSALKNKLLVVRYSAGRDIIVLTPGTASQNFDIVGAETFVTGLTDFNPSPLDLTENRSTGHLYVAQLDERTGSGKITLVRLR</sequence>
<feature type="domain" description="BIG2" evidence="3">
    <location>
        <begin position="391"/>
        <end position="473"/>
    </location>
</feature>
<feature type="domain" description="Glycosyl hydrolase family 98 putative carbohydrate-binding module" evidence="4">
    <location>
        <begin position="240"/>
        <end position="385"/>
    </location>
</feature>
<dbReference type="InterPro" id="IPR013222">
    <property type="entry name" value="Glyco_hyd_98_carb-bd"/>
</dbReference>
<accession>A0A7W8GEE0</accession>
<dbReference type="InterPro" id="IPR032812">
    <property type="entry name" value="SbsA_Ig"/>
</dbReference>
<feature type="chain" id="PRO_5031294977" description="Glycosyl hydrolase" evidence="2">
    <location>
        <begin position="20"/>
        <end position="1195"/>
    </location>
</feature>
<protein>
    <recommendedName>
        <fullName evidence="7">Glycosyl hydrolase</fullName>
    </recommendedName>
</protein>
<dbReference type="SUPFAM" id="SSF50952">
    <property type="entry name" value="Soluble quinoprotein glucose dehydrogenase"/>
    <property type="match status" value="1"/>
</dbReference>
<dbReference type="SUPFAM" id="SSF49785">
    <property type="entry name" value="Galactose-binding domain-like"/>
    <property type="match status" value="3"/>
</dbReference>
<keyword evidence="1 2" id="KW-0732">Signal</keyword>
<dbReference type="SMART" id="SM00635">
    <property type="entry name" value="BID_2"/>
    <property type="match status" value="1"/>
</dbReference>
<dbReference type="Gene3D" id="2.60.120.1060">
    <property type="entry name" value="NPCBM/NEW2 domain"/>
    <property type="match status" value="2"/>
</dbReference>
<organism evidence="5 6">
    <name type="scientific">Deinococcus budaensis</name>
    <dbReference type="NCBI Taxonomy" id="1665626"/>
    <lineage>
        <taxon>Bacteria</taxon>
        <taxon>Thermotogati</taxon>
        <taxon>Deinococcota</taxon>
        <taxon>Deinococci</taxon>
        <taxon>Deinococcales</taxon>
        <taxon>Deinococcaceae</taxon>
        <taxon>Deinococcus</taxon>
    </lineage>
</organism>
<dbReference type="InterPro" id="IPR008964">
    <property type="entry name" value="Invasin/intimin_cell_adhesion"/>
</dbReference>
<dbReference type="SMART" id="SM00776">
    <property type="entry name" value="NPCBM"/>
    <property type="match status" value="2"/>
</dbReference>
<dbReference type="PROSITE" id="PS51257">
    <property type="entry name" value="PROKAR_LIPOPROTEIN"/>
    <property type="match status" value="1"/>
</dbReference>
<evidence type="ECO:0000256" key="1">
    <source>
        <dbReference type="ARBA" id="ARBA00022729"/>
    </source>
</evidence>
<evidence type="ECO:0000256" key="2">
    <source>
        <dbReference type="SAM" id="SignalP"/>
    </source>
</evidence>
<feature type="signal peptide" evidence="2">
    <location>
        <begin position="1"/>
        <end position="19"/>
    </location>
</feature>
<evidence type="ECO:0000313" key="5">
    <source>
        <dbReference type="EMBL" id="MBB5234087.1"/>
    </source>
</evidence>
<evidence type="ECO:0000259" key="3">
    <source>
        <dbReference type="SMART" id="SM00635"/>
    </source>
</evidence>
<dbReference type="AlphaFoldDB" id="A0A7W8GEE0"/>
<proteinExistence type="predicted"/>
<reference evidence="5 6" key="1">
    <citation type="submission" date="2020-08" db="EMBL/GenBank/DDBJ databases">
        <title>Genomic Encyclopedia of Type Strains, Phase IV (KMG-IV): sequencing the most valuable type-strain genomes for metagenomic binning, comparative biology and taxonomic classification.</title>
        <authorList>
            <person name="Goeker M."/>
        </authorList>
    </citation>
    <scope>NUCLEOTIDE SEQUENCE [LARGE SCALE GENOMIC DNA]</scope>
    <source>
        <strain evidence="5 6">DSM 101791</strain>
    </source>
</reference>
<evidence type="ECO:0000313" key="6">
    <source>
        <dbReference type="Proteomes" id="UP000525389"/>
    </source>
</evidence>
<dbReference type="Pfam" id="PF13205">
    <property type="entry name" value="Big_5"/>
    <property type="match status" value="1"/>
</dbReference>
<dbReference type="Pfam" id="PF08305">
    <property type="entry name" value="NPCBM"/>
    <property type="match status" value="2"/>
</dbReference>
<dbReference type="Gene3D" id="2.60.120.430">
    <property type="entry name" value="Galactose-binding lectin"/>
    <property type="match status" value="1"/>
</dbReference>
<comment type="caution">
    <text evidence="5">The sequence shown here is derived from an EMBL/GenBank/DDBJ whole genome shotgun (WGS) entry which is preliminary data.</text>
</comment>
<dbReference type="InterPro" id="IPR011042">
    <property type="entry name" value="6-blade_b-propeller_TolB-like"/>
</dbReference>
<dbReference type="InterPro" id="IPR003343">
    <property type="entry name" value="Big_2"/>
</dbReference>
<dbReference type="Gene3D" id="2.60.40.1080">
    <property type="match status" value="1"/>
</dbReference>
<dbReference type="PANTHER" id="PTHR19328:SF75">
    <property type="entry name" value="ALDOSE SUGAR DEHYDROGENASE YLII"/>
    <property type="match status" value="1"/>
</dbReference>
<dbReference type="PANTHER" id="PTHR19328">
    <property type="entry name" value="HEDGEHOG-INTERACTING PROTEIN"/>
    <property type="match status" value="1"/>
</dbReference>
<dbReference type="Gene3D" id="2.120.10.30">
    <property type="entry name" value="TolB, C-terminal domain"/>
    <property type="match status" value="1"/>
</dbReference>
<dbReference type="RefSeq" id="WP_184027449.1">
    <property type="nucleotide sequence ID" value="NZ_JACHFN010000004.1"/>
</dbReference>
<keyword evidence="6" id="KW-1185">Reference proteome</keyword>
<dbReference type="SUPFAM" id="SSF49373">
    <property type="entry name" value="Invasin/intimin cell-adhesion fragments"/>
    <property type="match status" value="1"/>
</dbReference>
<evidence type="ECO:0008006" key="7">
    <source>
        <dbReference type="Google" id="ProtNLM"/>
    </source>
</evidence>
<name>A0A7W8GEE0_9DEIO</name>